<dbReference type="GO" id="GO:0005829">
    <property type="term" value="C:cytosol"/>
    <property type="evidence" value="ECO:0007669"/>
    <property type="project" value="TreeGrafter"/>
</dbReference>
<dbReference type="GO" id="GO:0016618">
    <property type="term" value="F:hydroxypyruvate reductase [NAD(P)H] activity"/>
    <property type="evidence" value="ECO:0007669"/>
    <property type="project" value="TreeGrafter"/>
</dbReference>
<dbReference type="AlphaFoldDB" id="A0A814QBD8"/>
<dbReference type="CDD" id="cd05299">
    <property type="entry name" value="CtBP_dh"/>
    <property type="match status" value="1"/>
</dbReference>
<dbReference type="InterPro" id="IPR029753">
    <property type="entry name" value="D-isomer_DH_CS"/>
</dbReference>
<comment type="subcellular location">
    <subcellularLocation>
        <location evidence="1">Nucleus</location>
    </subcellularLocation>
</comment>
<dbReference type="EMBL" id="CAJNOG010000251">
    <property type="protein sequence ID" value="CAF1117211.1"/>
    <property type="molecule type" value="Genomic_DNA"/>
</dbReference>
<dbReference type="InterPro" id="IPR006140">
    <property type="entry name" value="D-isomer_DH_NAD-bd"/>
</dbReference>
<dbReference type="SUPFAM" id="SSF52283">
    <property type="entry name" value="Formate/glycerate dehydrogenase catalytic domain-like"/>
    <property type="match status" value="1"/>
</dbReference>
<gene>
    <name evidence="6" type="ORF">JYZ213_LOCUS22273</name>
</gene>
<dbReference type="GO" id="GO:0005634">
    <property type="term" value="C:nucleus"/>
    <property type="evidence" value="ECO:0007669"/>
    <property type="project" value="UniProtKB-SubCell"/>
</dbReference>
<dbReference type="SUPFAM" id="SSF51735">
    <property type="entry name" value="NAD(P)-binding Rossmann-fold domains"/>
    <property type="match status" value="1"/>
</dbReference>
<organism evidence="6 7">
    <name type="scientific">Adineta steineri</name>
    <dbReference type="NCBI Taxonomy" id="433720"/>
    <lineage>
        <taxon>Eukaryota</taxon>
        <taxon>Metazoa</taxon>
        <taxon>Spiralia</taxon>
        <taxon>Gnathifera</taxon>
        <taxon>Rotifera</taxon>
        <taxon>Eurotatoria</taxon>
        <taxon>Bdelloidea</taxon>
        <taxon>Adinetida</taxon>
        <taxon>Adinetidae</taxon>
        <taxon>Adineta</taxon>
    </lineage>
</organism>
<reference evidence="6" key="1">
    <citation type="submission" date="2021-02" db="EMBL/GenBank/DDBJ databases">
        <authorList>
            <person name="Nowell W R."/>
        </authorList>
    </citation>
    <scope>NUCLEOTIDE SEQUENCE</scope>
</reference>
<name>A0A814QBD8_9BILA</name>
<evidence type="ECO:0000256" key="3">
    <source>
        <dbReference type="ARBA" id="ARBA00023242"/>
    </source>
</evidence>
<dbReference type="PROSITE" id="PS00670">
    <property type="entry name" value="D_2_HYDROXYACID_DH_2"/>
    <property type="match status" value="1"/>
</dbReference>
<dbReference type="PROSITE" id="PS00065">
    <property type="entry name" value="D_2_HYDROXYACID_DH_1"/>
    <property type="match status" value="1"/>
</dbReference>
<dbReference type="PANTHER" id="PTHR10996:SF283">
    <property type="entry name" value="GLYOXYLATE_HYDROXYPYRUVATE REDUCTASE B"/>
    <property type="match status" value="1"/>
</dbReference>
<dbReference type="GO" id="GO:0051287">
    <property type="term" value="F:NAD binding"/>
    <property type="evidence" value="ECO:0007669"/>
    <property type="project" value="InterPro"/>
</dbReference>
<comment type="caution">
    <text evidence="6">The sequence shown here is derived from an EMBL/GenBank/DDBJ whole genome shotgun (WGS) entry which is preliminary data.</text>
</comment>
<evidence type="ECO:0000256" key="2">
    <source>
        <dbReference type="ARBA" id="ARBA00023002"/>
    </source>
</evidence>
<feature type="domain" description="D-isomer specific 2-hydroxyacid dehydrogenase catalytic" evidence="4">
    <location>
        <begin position="23"/>
        <end position="305"/>
    </location>
</feature>
<dbReference type="Proteomes" id="UP000663845">
    <property type="component" value="Unassembled WGS sequence"/>
</dbReference>
<evidence type="ECO:0000313" key="6">
    <source>
        <dbReference type="EMBL" id="CAF1117211.1"/>
    </source>
</evidence>
<feature type="domain" description="D-isomer specific 2-hydroxyacid dehydrogenase NAD-binding" evidence="5">
    <location>
        <begin position="114"/>
        <end position="281"/>
    </location>
</feature>
<dbReference type="GO" id="GO:0003714">
    <property type="term" value="F:transcription corepressor activity"/>
    <property type="evidence" value="ECO:0007669"/>
    <property type="project" value="InterPro"/>
</dbReference>
<dbReference type="Gene3D" id="3.40.50.720">
    <property type="entry name" value="NAD(P)-binding Rossmann-like Domain"/>
    <property type="match status" value="2"/>
</dbReference>
<dbReference type="PANTHER" id="PTHR10996">
    <property type="entry name" value="2-HYDROXYACID DEHYDROGENASE-RELATED"/>
    <property type="match status" value="1"/>
</dbReference>
<dbReference type="GO" id="GO:0030267">
    <property type="term" value="F:glyoxylate reductase (NADPH) activity"/>
    <property type="evidence" value="ECO:0007669"/>
    <property type="project" value="TreeGrafter"/>
</dbReference>
<sequence>MTLQPPKQQIMIENLFEDFNIEKNLLHSTSYELVIIDPSGSDLLARLSPTTVAIIGVNIPNTAKLLSQLPGSIKVIVKYGVGYEKVDVDLCRRRGIEVCYTSDYGTNTVADHTVALLFAAHRRLLTFHKSIVENHQWNFKVGGKLHELNEMTLGIIGCGRIGTCFANKIRPFVKQILTHNPKNSTTDTLKEIFEECDIISLHIPMSPSNHHIISSDSIAQMKRRPILINVSRGELIDTKALVQALKSEQISYAALDVIEDEPNIDEELMKLDNVLITPHVAWYTEESKRDLRIKAMEEVLRVLRELCEQWIKTRLNDEKILFIVSGALGRKILPNIHQLKSVIAIYVFCLRPQYHITWTKDYAKVRAVISEPNTLLQHISNDLIYFENIENLKTIQIFKDHHRTRVVNSEIAPFIWYQLFLETLLSSSYLQSSVSSTELIQILRQYSLNEKENLNLIEEFERTYDKQQSIVWLINNTILARFLNKAICEEDVSMLFYLRFFLIDIYNQLRDHQLDSAHVYRKQLMTRENIENIRTNLNQYLSFNGFFITSTKKPAEISSSDIDNNQFQNVLIEIDAKNRDGSMPFASIQQMTNLNNDSDIVFMCGAIFKIISLTNEYDSTWILQLSLASDTDLNILTDRKQKFQQSKDLFMIVDLLDQCKQEDKANVYCQHLLQQLSPDHVLIPHLKERLHMDAKLLPESLRTVQFVLIGLTTHFNQLASAMLTTLQSLTNDSILIYDNSSKFDFETMPDTTILVFTTNQIISTMTNISEQQIKFFILEEDKNRVDQRKRFDNCEDLMFQLADELYRYYKLEAIGDTKLGNISLAKEKEEKANRIHIELKEVHQRFSHIDTTDKSEVCITTKLIWLQSTYNTDDDMIKIQNLFENILPSFLIFTNKEECHYHICTTEMNHIVFLIMDTIYKDSSAVGFQQFDNVKNIYFYDQSPSTKTYNNACFQLTHDLISYYNKLGNELSAKKDPEKAKDMFVIAQKLCELLIEL</sequence>
<dbReference type="InterPro" id="IPR050223">
    <property type="entry name" value="D-isomer_2-hydroxyacid_DH"/>
</dbReference>
<dbReference type="InterPro" id="IPR043322">
    <property type="entry name" value="CtBP"/>
</dbReference>
<dbReference type="InterPro" id="IPR029752">
    <property type="entry name" value="D-isomer_DH_CS1"/>
</dbReference>
<keyword evidence="2" id="KW-0560">Oxidoreductase</keyword>
<dbReference type="Pfam" id="PF02826">
    <property type="entry name" value="2-Hacid_dh_C"/>
    <property type="match status" value="1"/>
</dbReference>
<evidence type="ECO:0000256" key="1">
    <source>
        <dbReference type="ARBA" id="ARBA00004123"/>
    </source>
</evidence>
<proteinExistence type="predicted"/>
<accession>A0A814QBD8</accession>
<evidence type="ECO:0000259" key="4">
    <source>
        <dbReference type="Pfam" id="PF00389"/>
    </source>
</evidence>
<evidence type="ECO:0000259" key="5">
    <source>
        <dbReference type="Pfam" id="PF02826"/>
    </source>
</evidence>
<evidence type="ECO:0000313" key="7">
    <source>
        <dbReference type="Proteomes" id="UP000663845"/>
    </source>
</evidence>
<keyword evidence="3" id="KW-0539">Nucleus</keyword>
<dbReference type="Pfam" id="PF00389">
    <property type="entry name" value="2-Hacid_dh"/>
    <property type="match status" value="1"/>
</dbReference>
<protein>
    <submittedName>
        <fullName evidence="6">Uncharacterized protein</fullName>
    </submittedName>
</protein>
<dbReference type="InterPro" id="IPR036291">
    <property type="entry name" value="NAD(P)-bd_dom_sf"/>
</dbReference>
<dbReference type="InterPro" id="IPR006139">
    <property type="entry name" value="D-isomer_2_OHA_DH_cat_dom"/>
</dbReference>